<gene>
    <name evidence="14" type="ORF">IC007_1866</name>
</gene>
<keyword evidence="7" id="KW-0547">Nucleotide-binding</keyword>
<comment type="catalytic activity">
    <reaction evidence="11">
        <text>L-threonyl-[protein] + ATP = O-phospho-L-threonyl-[protein] + ADP + H(+)</text>
        <dbReference type="Rhea" id="RHEA:46608"/>
        <dbReference type="Rhea" id="RHEA-COMP:11060"/>
        <dbReference type="Rhea" id="RHEA-COMP:11605"/>
        <dbReference type="ChEBI" id="CHEBI:15378"/>
        <dbReference type="ChEBI" id="CHEBI:30013"/>
        <dbReference type="ChEBI" id="CHEBI:30616"/>
        <dbReference type="ChEBI" id="CHEBI:61977"/>
        <dbReference type="ChEBI" id="CHEBI:456216"/>
        <dbReference type="EC" id="2.7.11.1"/>
    </reaction>
</comment>
<dbReference type="SMART" id="SM00090">
    <property type="entry name" value="RIO"/>
    <property type="match status" value="1"/>
</dbReference>
<evidence type="ECO:0000256" key="7">
    <source>
        <dbReference type="ARBA" id="ARBA00022741"/>
    </source>
</evidence>
<dbReference type="PANTHER" id="PTHR45852">
    <property type="entry name" value="SER/THR-PROTEIN KINASE RIO2"/>
    <property type="match status" value="1"/>
</dbReference>
<accession>A0A510E475</accession>
<feature type="domain" description="RIO kinase" evidence="13">
    <location>
        <begin position="67"/>
        <end position="288"/>
    </location>
</feature>
<protein>
    <recommendedName>
        <fullName evidence="3">non-specific serine/threonine protein kinase</fullName>
        <ecNumber evidence="3">2.7.11.1</ecNumber>
    </recommendedName>
</protein>
<keyword evidence="8 14" id="KW-0418">Kinase</keyword>
<dbReference type="EC" id="2.7.11.1" evidence="3"/>
<dbReference type="Pfam" id="PF09202">
    <property type="entry name" value="Rio2_N"/>
    <property type="match status" value="1"/>
</dbReference>
<evidence type="ECO:0000256" key="4">
    <source>
        <dbReference type="ARBA" id="ARBA00022527"/>
    </source>
</evidence>
<dbReference type="Gene3D" id="1.10.10.10">
    <property type="entry name" value="Winged helix-like DNA-binding domain superfamily/Winged helix DNA-binding domain"/>
    <property type="match status" value="1"/>
</dbReference>
<evidence type="ECO:0000256" key="3">
    <source>
        <dbReference type="ARBA" id="ARBA00012513"/>
    </source>
</evidence>
<keyword evidence="6" id="KW-0479">Metal-binding</keyword>
<dbReference type="GO" id="GO:0004674">
    <property type="term" value="F:protein serine/threonine kinase activity"/>
    <property type="evidence" value="ECO:0007669"/>
    <property type="project" value="UniProtKB-KW"/>
</dbReference>
<keyword evidence="5" id="KW-0808">Transferase</keyword>
<dbReference type="GO" id="GO:0005524">
    <property type="term" value="F:ATP binding"/>
    <property type="evidence" value="ECO:0007669"/>
    <property type="project" value="UniProtKB-KW"/>
</dbReference>
<dbReference type="EMBL" id="AP018930">
    <property type="protein sequence ID" value="BBG27321.1"/>
    <property type="molecule type" value="Genomic_DNA"/>
</dbReference>
<reference evidence="15" key="1">
    <citation type="submission" date="2018-09" db="EMBL/GenBank/DDBJ databases">
        <title>Complete Genome Sequencing of Sulfolobus sp. JCM 16834.</title>
        <authorList>
            <person name="Kato S."/>
            <person name="Itoh T."/>
            <person name="Ohkuma M."/>
        </authorList>
    </citation>
    <scope>NUCLEOTIDE SEQUENCE [LARGE SCALE GENOMIC DNA]</scope>
    <source>
        <strain evidence="15">IC-007</strain>
    </source>
</reference>
<dbReference type="InterPro" id="IPR000687">
    <property type="entry name" value="RIO_kinase"/>
</dbReference>
<keyword evidence="9" id="KW-0067">ATP-binding</keyword>
<dbReference type="GO" id="GO:0030688">
    <property type="term" value="C:preribosome, small subunit precursor"/>
    <property type="evidence" value="ECO:0007669"/>
    <property type="project" value="TreeGrafter"/>
</dbReference>
<evidence type="ECO:0000256" key="1">
    <source>
        <dbReference type="ARBA" id="ARBA00001946"/>
    </source>
</evidence>
<proteinExistence type="inferred from homology"/>
<dbReference type="InterPro" id="IPR011009">
    <property type="entry name" value="Kinase-like_dom_sf"/>
</dbReference>
<dbReference type="InterPro" id="IPR018934">
    <property type="entry name" value="RIO_dom"/>
</dbReference>
<organism evidence="14 15">
    <name type="scientific">Sulfuracidifex tepidarius</name>
    <dbReference type="NCBI Taxonomy" id="1294262"/>
    <lineage>
        <taxon>Archaea</taxon>
        <taxon>Thermoproteota</taxon>
        <taxon>Thermoprotei</taxon>
        <taxon>Sulfolobales</taxon>
        <taxon>Sulfolobaceae</taxon>
        <taxon>Sulfuracidifex</taxon>
    </lineage>
</organism>
<keyword evidence="4" id="KW-0723">Serine/threonine-protein kinase</keyword>
<evidence type="ECO:0000259" key="13">
    <source>
        <dbReference type="SMART" id="SM00090"/>
    </source>
</evidence>
<name>A0A510E475_9CREN</name>
<dbReference type="GO" id="GO:0005829">
    <property type="term" value="C:cytosol"/>
    <property type="evidence" value="ECO:0007669"/>
    <property type="project" value="TreeGrafter"/>
</dbReference>
<dbReference type="GO" id="GO:0046872">
    <property type="term" value="F:metal ion binding"/>
    <property type="evidence" value="ECO:0007669"/>
    <property type="project" value="UniProtKB-KW"/>
</dbReference>
<dbReference type="Gene3D" id="3.30.200.20">
    <property type="entry name" value="Phosphorylase Kinase, domain 1"/>
    <property type="match status" value="1"/>
</dbReference>
<dbReference type="SUPFAM" id="SSF46785">
    <property type="entry name" value="Winged helix' DNA-binding domain"/>
    <property type="match status" value="1"/>
</dbReference>
<keyword evidence="10" id="KW-0460">Magnesium</keyword>
<comment type="cofactor">
    <cofactor evidence="1">
        <name>Mg(2+)</name>
        <dbReference type="ChEBI" id="CHEBI:18420"/>
    </cofactor>
</comment>
<evidence type="ECO:0000256" key="2">
    <source>
        <dbReference type="ARBA" id="ARBA00009196"/>
    </source>
</evidence>
<evidence type="ECO:0000256" key="6">
    <source>
        <dbReference type="ARBA" id="ARBA00022723"/>
    </source>
</evidence>
<sequence length="288" mass="33508">MPIVPLSNRASLVGPHEFYLLKILLNNSDSYELIPKDIIEEEIDLNPSQLDFYLSKLLKLKLIYHEKNLGKDSFKITFSGIDVLSIKKLYEMKILKNLSTVIGEGKESVVYMGYDFDENPIVVKFHRIGKTSYKTLRRKKRTLQGRKSWVRLSIENAESEYNALACLWENRAYVPRPLGLGVNAVAMEYINGKPLFKTDLLEPSRVLDDILSTIRISYVYCKLSHNDLSPYNVVMDTERNIPYVIDWPQASRASEDSLEKDIRHILDFFRNKYDINREINDTLSYIRD</sequence>
<dbReference type="PANTHER" id="PTHR45852:SF1">
    <property type="entry name" value="SERINE_THREONINE-PROTEIN KINASE RIO2"/>
    <property type="match status" value="1"/>
</dbReference>
<dbReference type="SUPFAM" id="SSF56112">
    <property type="entry name" value="Protein kinase-like (PK-like)"/>
    <property type="match status" value="1"/>
</dbReference>
<dbReference type="GO" id="GO:0030490">
    <property type="term" value="P:maturation of SSU-rRNA"/>
    <property type="evidence" value="ECO:0007669"/>
    <property type="project" value="TreeGrafter"/>
</dbReference>
<comment type="similarity">
    <text evidence="2">Belongs to the protein kinase superfamily. RIO-type Ser/Thr kinase family.</text>
</comment>
<dbReference type="Gene3D" id="1.10.510.10">
    <property type="entry name" value="Transferase(Phosphotransferase) domain 1"/>
    <property type="match status" value="1"/>
</dbReference>
<evidence type="ECO:0000256" key="12">
    <source>
        <dbReference type="ARBA" id="ARBA00048679"/>
    </source>
</evidence>
<evidence type="ECO:0000256" key="5">
    <source>
        <dbReference type="ARBA" id="ARBA00022679"/>
    </source>
</evidence>
<evidence type="ECO:0000313" key="15">
    <source>
        <dbReference type="Proteomes" id="UP000325030"/>
    </source>
</evidence>
<dbReference type="Pfam" id="PF01163">
    <property type="entry name" value="RIO1"/>
    <property type="match status" value="1"/>
</dbReference>
<evidence type="ECO:0000256" key="10">
    <source>
        <dbReference type="ARBA" id="ARBA00022842"/>
    </source>
</evidence>
<dbReference type="InterPro" id="IPR015285">
    <property type="entry name" value="RIO2_wHTH_N"/>
</dbReference>
<evidence type="ECO:0000256" key="9">
    <source>
        <dbReference type="ARBA" id="ARBA00022840"/>
    </source>
</evidence>
<evidence type="ECO:0000256" key="11">
    <source>
        <dbReference type="ARBA" id="ARBA00047899"/>
    </source>
</evidence>
<dbReference type="InterPro" id="IPR036390">
    <property type="entry name" value="WH_DNA-bd_sf"/>
</dbReference>
<evidence type="ECO:0000313" key="14">
    <source>
        <dbReference type="EMBL" id="BBG27321.1"/>
    </source>
</evidence>
<dbReference type="AlphaFoldDB" id="A0A510E475"/>
<evidence type="ECO:0000256" key="8">
    <source>
        <dbReference type="ARBA" id="ARBA00022777"/>
    </source>
</evidence>
<dbReference type="Proteomes" id="UP000325030">
    <property type="component" value="Chromosome"/>
</dbReference>
<dbReference type="InterPro" id="IPR036388">
    <property type="entry name" value="WH-like_DNA-bd_sf"/>
</dbReference>
<comment type="catalytic activity">
    <reaction evidence="12">
        <text>L-seryl-[protein] + ATP = O-phospho-L-seryl-[protein] + ADP + H(+)</text>
        <dbReference type="Rhea" id="RHEA:17989"/>
        <dbReference type="Rhea" id="RHEA-COMP:9863"/>
        <dbReference type="Rhea" id="RHEA-COMP:11604"/>
        <dbReference type="ChEBI" id="CHEBI:15378"/>
        <dbReference type="ChEBI" id="CHEBI:29999"/>
        <dbReference type="ChEBI" id="CHEBI:30616"/>
        <dbReference type="ChEBI" id="CHEBI:83421"/>
        <dbReference type="ChEBI" id="CHEBI:456216"/>
        <dbReference type="EC" id="2.7.11.1"/>
    </reaction>
</comment>